<dbReference type="Pfam" id="PF02801">
    <property type="entry name" value="Ketoacyl-synt_C"/>
    <property type="match status" value="2"/>
</dbReference>
<accession>A0A402A709</accession>
<dbReference type="RefSeq" id="WP_126582448.1">
    <property type="nucleotide sequence ID" value="NZ_BIFR01000002.1"/>
</dbReference>
<comment type="caution">
    <text evidence="5">The sequence shown here is derived from an EMBL/GenBank/DDBJ whole genome shotgun (WGS) entry which is preliminary data.</text>
</comment>
<dbReference type="GO" id="GO:0006633">
    <property type="term" value="P:fatty acid biosynthetic process"/>
    <property type="evidence" value="ECO:0007669"/>
    <property type="project" value="InterPro"/>
</dbReference>
<dbReference type="InterPro" id="IPR016039">
    <property type="entry name" value="Thiolase-like"/>
</dbReference>
<dbReference type="PROSITE" id="PS52004">
    <property type="entry name" value="KS3_2"/>
    <property type="match status" value="2"/>
</dbReference>
<dbReference type="InterPro" id="IPR020841">
    <property type="entry name" value="PKS_Beta-ketoAc_synthase_dom"/>
</dbReference>
<proteinExistence type="inferred from homology"/>
<sequence>MTLNDDTSTEKSMRVVVTGMGAVTSLGTSVEALWAGIKSGQVGIRPVQNLPMDSYLTSLGGEVQEKVASGKTYPLCITHGDLVSAANERVLEFALQAGEEACDASGKSLQNIPAERWGVVIGTCMGGLSSASQWYKAYLDGVSASPECLLLFPPQSLAEIIGSVFGVKGPIISLSTACAAGANAIGYAADLIRSGQADVVLAGGTDALSDVTFAGFHALESLSPRPAAPYSRNRQGLSLGEGSGMLVLMRADLAEQLGVPMLAEILGYGLSADGYHPTAPDPYGRGAKRAIQAALKVSGVLAEQVQYVNGHGTGTAKNDSAETKAIRLALGAAAEQVKVSSSKSMIGHLLGAAGTVESIIAIKALQEQLAPPTANYDSVDPECDLDYVPNVSLPLPMNVAISNNFAFGGNNACLVLGKGDLSSASPATPGNERVVVTGISTLTSAGCTLDEVWEAFAKKQSSIQTKDGKRVAWVENLDPSPFLTVRDRRRMDRLSIFSVVATHLALANAALEVTDENRHDIGILFGSGLGPMESMEKFCKPLFSQGTAAASPGVFPNTVFNAAAGQVAIHVGTLGPNSTVTTGHGAGASAICYGYDQVANGLATAMVCLAVDTLTDAVVQAYSDLGILSPKSSFALAEGGVALLLESLSSARKRGARIYGEITGYGMAADGHGIGNFDRHDSGVRRAMCRAVQHAGIDIQKVNAIWANQSGFRPSDLAETTAIHQVFQESETLPVIYTPKTLFGEPVGVGGALNTALALKSWQCEQPSSPGEQKYALINSSTLGGTHFSLLLRSYQEEEIAL</sequence>
<dbReference type="PROSITE" id="PS00606">
    <property type="entry name" value="KS3_1"/>
    <property type="match status" value="1"/>
</dbReference>
<dbReference type="InterPro" id="IPR000794">
    <property type="entry name" value="Beta-ketoacyl_synthase"/>
</dbReference>
<dbReference type="GO" id="GO:0005829">
    <property type="term" value="C:cytosol"/>
    <property type="evidence" value="ECO:0007669"/>
    <property type="project" value="TreeGrafter"/>
</dbReference>
<dbReference type="PANTHER" id="PTHR11712:SF336">
    <property type="entry name" value="3-OXOACYL-[ACYL-CARRIER-PROTEIN] SYNTHASE, MITOCHONDRIAL"/>
    <property type="match status" value="1"/>
</dbReference>
<protein>
    <recommendedName>
        <fullName evidence="4">Ketosynthase family 3 (KS3) domain-containing protein</fullName>
    </recommendedName>
</protein>
<dbReference type="GO" id="GO:0004315">
    <property type="term" value="F:3-oxoacyl-[acyl-carrier-protein] synthase activity"/>
    <property type="evidence" value="ECO:0007669"/>
    <property type="project" value="InterPro"/>
</dbReference>
<dbReference type="CDD" id="cd00834">
    <property type="entry name" value="KAS_I_II"/>
    <property type="match status" value="1"/>
</dbReference>
<gene>
    <name evidence="5" type="ORF">KTT_47810</name>
</gene>
<evidence type="ECO:0000259" key="4">
    <source>
        <dbReference type="PROSITE" id="PS52004"/>
    </source>
</evidence>
<dbReference type="OrthoDB" id="9808669at2"/>
<keyword evidence="2 3" id="KW-0808">Transferase</keyword>
<evidence type="ECO:0000313" key="5">
    <source>
        <dbReference type="EMBL" id="GCE14922.1"/>
    </source>
</evidence>
<dbReference type="PANTHER" id="PTHR11712">
    <property type="entry name" value="POLYKETIDE SYNTHASE-RELATED"/>
    <property type="match status" value="1"/>
</dbReference>
<evidence type="ECO:0000256" key="2">
    <source>
        <dbReference type="ARBA" id="ARBA00022679"/>
    </source>
</evidence>
<evidence type="ECO:0000313" key="6">
    <source>
        <dbReference type="Proteomes" id="UP000287352"/>
    </source>
</evidence>
<dbReference type="AlphaFoldDB" id="A0A402A709"/>
<dbReference type="SMART" id="SM00825">
    <property type="entry name" value="PKS_KS"/>
    <property type="match status" value="1"/>
</dbReference>
<feature type="domain" description="Ketosynthase family 3 (KS3)" evidence="4">
    <location>
        <begin position="431"/>
        <end position="794"/>
    </location>
</feature>
<feature type="domain" description="Ketosynthase family 3 (KS3)" evidence="4">
    <location>
        <begin position="12"/>
        <end position="418"/>
    </location>
</feature>
<evidence type="ECO:0000256" key="1">
    <source>
        <dbReference type="ARBA" id="ARBA00008467"/>
    </source>
</evidence>
<dbReference type="EMBL" id="BIFR01000002">
    <property type="protein sequence ID" value="GCE14922.1"/>
    <property type="molecule type" value="Genomic_DNA"/>
</dbReference>
<reference evidence="6" key="1">
    <citation type="submission" date="2018-12" db="EMBL/GenBank/DDBJ databases">
        <title>Tengunoibacter tsumagoiensis gen. nov., sp. nov., Dictyobacter kobayashii sp. nov., D. alpinus sp. nov., and D. joshuensis sp. nov. and description of Dictyobacteraceae fam. nov. within the order Ktedonobacterales isolated from Tengu-no-mugimeshi.</title>
        <authorList>
            <person name="Wang C.M."/>
            <person name="Zheng Y."/>
            <person name="Sakai Y."/>
            <person name="Toyoda A."/>
            <person name="Minakuchi Y."/>
            <person name="Abe K."/>
            <person name="Yokota A."/>
            <person name="Yabe S."/>
        </authorList>
    </citation>
    <scope>NUCLEOTIDE SEQUENCE [LARGE SCALE GENOMIC DNA]</scope>
    <source>
        <strain evidence="6">Uno3</strain>
    </source>
</reference>
<evidence type="ECO:0000256" key="3">
    <source>
        <dbReference type="RuleBase" id="RU003694"/>
    </source>
</evidence>
<dbReference type="InterPro" id="IPR018201">
    <property type="entry name" value="Ketoacyl_synth_AS"/>
</dbReference>
<dbReference type="InterPro" id="IPR014030">
    <property type="entry name" value="Ketoacyl_synth_N"/>
</dbReference>
<dbReference type="InterPro" id="IPR014031">
    <property type="entry name" value="Ketoacyl_synth_C"/>
</dbReference>
<organism evidence="5 6">
    <name type="scientific">Tengunoibacter tsumagoiensis</name>
    <dbReference type="NCBI Taxonomy" id="2014871"/>
    <lineage>
        <taxon>Bacteria</taxon>
        <taxon>Bacillati</taxon>
        <taxon>Chloroflexota</taxon>
        <taxon>Ktedonobacteria</taxon>
        <taxon>Ktedonobacterales</taxon>
        <taxon>Dictyobacteraceae</taxon>
        <taxon>Tengunoibacter</taxon>
    </lineage>
</organism>
<dbReference type="SUPFAM" id="SSF53901">
    <property type="entry name" value="Thiolase-like"/>
    <property type="match status" value="4"/>
</dbReference>
<keyword evidence="6" id="KW-1185">Reference proteome</keyword>
<dbReference type="Pfam" id="PF00109">
    <property type="entry name" value="ketoacyl-synt"/>
    <property type="match status" value="2"/>
</dbReference>
<dbReference type="Gene3D" id="3.40.47.10">
    <property type="match status" value="3"/>
</dbReference>
<name>A0A402A709_9CHLR</name>
<comment type="similarity">
    <text evidence="1 3">Belongs to the thiolase-like superfamily. Beta-ketoacyl-ACP synthases family.</text>
</comment>
<dbReference type="Proteomes" id="UP000287352">
    <property type="component" value="Unassembled WGS sequence"/>
</dbReference>